<gene>
    <name evidence="1" type="ORF">TCEB3V08_LOCUS4829</name>
</gene>
<organism evidence="1">
    <name type="scientific">Timema cristinae</name>
    <name type="common">Walking stick</name>
    <dbReference type="NCBI Taxonomy" id="61476"/>
    <lineage>
        <taxon>Eukaryota</taxon>
        <taxon>Metazoa</taxon>
        <taxon>Ecdysozoa</taxon>
        <taxon>Arthropoda</taxon>
        <taxon>Hexapoda</taxon>
        <taxon>Insecta</taxon>
        <taxon>Pterygota</taxon>
        <taxon>Neoptera</taxon>
        <taxon>Polyneoptera</taxon>
        <taxon>Phasmatodea</taxon>
        <taxon>Timematodea</taxon>
        <taxon>Timematoidea</taxon>
        <taxon>Timematidae</taxon>
        <taxon>Timema</taxon>
    </lineage>
</organism>
<evidence type="ECO:0000313" key="1">
    <source>
        <dbReference type="EMBL" id="CAD7399120.1"/>
    </source>
</evidence>
<accession>A0A7R9CM77</accession>
<dbReference type="AlphaFoldDB" id="A0A7R9CM77"/>
<sequence>MEEEPEDISTTKDVLKAGDVYSRALKRQELCLCNTPTCLLNDVKRSANQMSFAIWRYLLFSLHGLWGTQWLYHISYSIEETKQCTKRLLPISNTINVPEDLYRRPVVVAAVSVFSSSSTPLPHDRRTPNPEYMTANTPNVLAVAAPCFITWFSSLKKNVNLKLRFDDIALKTIQ</sequence>
<proteinExistence type="predicted"/>
<protein>
    <submittedName>
        <fullName evidence="1">Uncharacterized protein</fullName>
    </submittedName>
</protein>
<reference evidence="1" key="1">
    <citation type="submission" date="2020-11" db="EMBL/GenBank/DDBJ databases">
        <authorList>
            <person name="Tran Van P."/>
        </authorList>
    </citation>
    <scope>NUCLEOTIDE SEQUENCE</scope>
</reference>
<name>A0A7R9CM77_TIMCR</name>
<dbReference type="EMBL" id="OC317797">
    <property type="protein sequence ID" value="CAD7399120.1"/>
    <property type="molecule type" value="Genomic_DNA"/>
</dbReference>